<dbReference type="PANTHER" id="PTHR23526:SF2">
    <property type="entry name" value="MAJOR FACILITATOR SUPERFAMILY (MFS) PROFILE DOMAIN-CONTAINING PROTEIN"/>
    <property type="match status" value="1"/>
</dbReference>
<keyword evidence="8" id="KW-1185">Reference proteome</keyword>
<feature type="transmembrane region" description="Helical" evidence="5">
    <location>
        <begin position="315"/>
        <end position="336"/>
    </location>
</feature>
<feature type="transmembrane region" description="Helical" evidence="5">
    <location>
        <begin position="214"/>
        <end position="236"/>
    </location>
</feature>
<feature type="transmembrane region" description="Helical" evidence="5">
    <location>
        <begin position="188"/>
        <end position="208"/>
    </location>
</feature>
<evidence type="ECO:0000256" key="3">
    <source>
        <dbReference type="ARBA" id="ARBA00022989"/>
    </source>
</evidence>
<sequence>MTNYLTEETIFSLGEVISESIAAVETSLSQPLAAEVAAKVPKAAIRSSLRASTWDGVFATLFSNITGGVLLSNFLVELDASTVQIGMLASIPMVANLLQPLGAYWADRTSSRRWYGLCVYGISRLLWLPLAIAILVFNANSTSNQTMIIATLAALLATHVLGALGSASWLAWLAVLVPRQLRGRYFGFRNSAFSLTSLVAMPLLGLAVSHFPGGSIQGFGVFMLVGIVAGLISLACQSRMTDVNPQARLTAPEPKSKPTADATAAFSGSEAVHTSMFKHPHFLMFLLYFGVWAFGVNLCNPFFNLYLLDNLSIDVSWVTLYNGLGAGATLLMLVLWGKLADRIGNRPILLLDGVLVAIIPLLWLGTSTNAVSLWFWFPLLHLLGGGAGAAIDLCINNLQLAIAPVRHHTTYFAITAAIGGVCGAMGAMVGGWLAQSAGSNGITELFVVSSGLRLVALLPLFWLQEPQSHPLGHVWQQLKQQADYWFLGIKPIELPIGCK</sequence>
<feature type="transmembrane region" description="Helical" evidence="5">
    <location>
        <begin position="282"/>
        <end position="303"/>
    </location>
</feature>
<evidence type="ECO:0000256" key="2">
    <source>
        <dbReference type="ARBA" id="ARBA00022692"/>
    </source>
</evidence>
<feature type="domain" description="Major facilitator superfamily (MFS) profile" evidence="6">
    <location>
        <begin position="281"/>
        <end position="499"/>
    </location>
</feature>
<feature type="transmembrane region" description="Helical" evidence="5">
    <location>
        <begin position="410"/>
        <end position="433"/>
    </location>
</feature>
<evidence type="ECO:0000313" key="8">
    <source>
        <dbReference type="Proteomes" id="UP001464891"/>
    </source>
</evidence>
<dbReference type="RefSeq" id="WP_199299355.1">
    <property type="nucleotide sequence ID" value="NZ_JAMPKM010000013.1"/>
</dbReference>
<dbReference type="Gene3D" id="1.20.1250.20">
    <property type="entry name" value="MFS general substrate transporter like domains"/>
    <property type="match status" value="2"/>
</dbReference>
<accession>A0ABV0JBR8</accession>
<comment type="subcellular location">
    <subcellularLocation>
        <location evidence="1">Cell membrane</location>
        <topology evidence="1">Multi-pass membrane protein</topology>
    </subcellularLocation>
</comment>
<reference evidence="7 8" key="1">
    <citation type="submission" date="2022-04" db="EMBL/GenBank/DDBJ databases">
        <title>Positive selection, recombination, and allopatry shape intraspecific diversity of widespread and dominant cyanobacteria.</title>
        <authorList>
            <person name="Wei J."/>
            <person name="Shu W."/>
            <person name="Hu C."/>
        </authorList>
    </citation>
    <scope>NUCLEOTIDE SEQUENCE [LARGE SCALE GENOMIC DNA]</scope>
    <source>
        <strain evidence="7 8">GB2-A4</strain>
    </source>
</reference>
<dbReference type="PROSITE" id="PS50850">
    <property type="entry name" value="MFS"/>
    <property type="match status" value="1"/>
</dbReference>
<dbReference type="EMBL" id="JAMPKM010000013">
    <property type="protein sequence ID" value="MEP0819220.1"/>
    <property type="molecule type" value="Genomic_DNA"/>
</dbReference>
<evidence type="ECO:0000256" key="5">
    <source>
        <dbReference type="SAM" id="Phobius"/>
    </source>
</evidence>
<keyword evidence="2 5" id="KW-0812">Transmembrane</keyword>
<evidence type="ECO:0000256" key="4">
    <source>
        <dbReference type="ARBA" id="ARBA00023136"/>
    </source>
</evidence>
<dbReference type="SUPFAM" id="SSF103473">
    <property type="entry name" value="MFS general substrate transporter"/>
    <property type="match status" value="1"/>
</dbReference>
<feature type="transmembrane region" description="Helical" evidence="5">
    <location>
        <begin position="82"/>
        <end position="105"/>
    </location>
</feature>
<organism evidence="7 8">
    <name type="scientific">Trichocoleus desertorum GB2-A4</name>
    <dbReference type="NCBI Taxonomy" id="2933944"/>
    <lineage>
        <taxon>Bacteria</taxon>
        <taxon>Bacillati</taxon>
        <taxon>Cyanobacteriota</taxon>
        <taxon>Cyanophyceae</taxon>
        <taxon>Leptolyngbyales</taxon>
        <taxon>Trichocoleusaceae</taxon>
        <taxon>Trichocoleus</taxon>
    </lineage>
</organism>
<name>A0ABV0JBR8_9CYAN</name>
<protein>
    <submittedName>
        <fullName evidence="7">MFS transporter</fullName>
    </submittedName>
</protein>
<feature type="transmembrane region" description="Helical" evidence="5">
    <location>
        <begin position="348"/>
        <end position="367"/>
    </location>
</feature>
<dbReference type="InterPro" id="IPR036259">
    <property type="entry name" value="MFS_trans_sf"/>
</dbReference>
<keyword evidence="3 5" id="KW-1133">Transmembrane helix</keyword>
<evidence type="ECO:0000313" key="7">
    <source>
        <dbReference type="EMBL" id="MEP0819220.1"/>
    </source>
</evidence>
<keyword evidence="4 5" id="KW-0472">Membrane</keyword>
<gene>
    <name evidence="7" type="ORF">NC998_19145</name>
</gene>
<dbReference type="Proteomes" id="UP001464891">
    <property type="component" value="Unassembled WGS sequence"/>
</dbReference>
<comment type="caution">
    <text evidence="7">The sequence shown here is derived from an EMBL/GenBank/DDBJ whole genome shotgun (WGS) entry which is preliminary data.</text>
</comment>
<dbReference type="InterPro" id="IPR020846">
    <property type="entry name" value="MFS_dom"/>
</dbReference>
<dbReference type="Pfam" id="PF07690">
    <property type="entry name" value="MFS_1"/>
    <property type="match status" value="1"/>
</dbReference>
<feature type="transmembrane region" description="Helical" evidence="5">
    <location>
        <begin position="56"/>
        <end position="76"/>
    </location>
</feature>
<proteinExistence type="predicted"/>
<dbReference type="PANTHER" id="PTHR23526">
    <property type="entry name" value="INTEGRAL MEMBRANE TRANSPORT PROTEIN-RELATED"/>
    <property type="match status" value="1"/>
</dbReference>
<feature type="transmembrane region" description="Helical" evidence="5">
    <location>
        <begin position="117"/>
        <end position="137"/>
    </location>
</feature>
<feature type="transmembrane region" description="Helical" evidence="5">
    <location>
        <begin position="149"/>
        <end position="176"/>
    </location>
</feature>
<dbReference type="InterPro" id="IPR052528">
    <property type="entry name" value="Sugar_transport-like"/>
</dbReference>
<evidence type="ECO:0000259" key="6">
    <source>
        <dbReference type="PROSITE" id="PS50850"/>
    </source>
</evidence>
<evidence type="ECO:0000256" key="1">
    <source>
        <dbReference type="ARBA" id="ARBA00004651"/>
    </source>
</evidence>
<feature type="transmembrane region" description="Helical" evidence="5">
    <location>
        <begin position="373"/>
        <end position="398"/>
    </location>
</feature>
<dbReference type="InterPro" id="IPR011701">
    <property type="entry name" value="MFS"/>
</dbReference>